<accession>A0AAV7YJU3</accession>
<protein>
    <submittedName>
        <fullName evidence="2">Protein disulfide isomerase ptac5</fullName>
    </submittedName>
</protein>
<keyword evidence="2" id="KW-0413">Isomerase</keyword>
<dbReference type="GO" id="GO:0016853">
    <property type="term" value="F:isomerase activity"/>
    <property type="evidence" value="ECO:0007669"/>
    <property type="project" value="UniProtKB-KW"/>
</dbReference>
<evidence type="ECO:0000313" key="3">
    <source>
        <dbReference type="Proteomes" id="UP001146793"/>
    </source>
</evidence>
<comment type="caution">
    <text evidence="2">The sequence shown here is derived from an EMBL/GenBank/DDBJ whole genome shotgun (WGS) entry which is preliminary data.</text>
</comment>
<sequence>MKPEFYKLLWSFGQFLHKHTRPEKLFRINVLLLRFLDKHFDVENKHLPQVKKYLDLIILLLIQNGALLHPLSKKKKFSRLHSDSRKQKISKKFYLSQVWSDLFKQNYYDRFLEKKYLEYEKIADKERQNAKKEKFRSKIKTKLPKEENYSSLNPIENSRANRTIGVLGFKIIKLLQKRTYNREDLSLLTDFSKQRVCTVLSIYKLLDIVVEDPNTNKCYWNTKQSRILPDCQNYVKDLLLIKNYRYELVDKVFELKVKLRQKYLEKCQKEKETIENNNNLISKIANLLEHLKNKQNKITLTEDMKQEIKERIMRTKKKLEKIEKYKVVFKSKKKKNKQKKKEFRYLKKAKEKDNVKLKEKYRHNIDKKKIKISKANRNKFKIHRSKSFSPKSHSSKSSFYYYLDKAQKKKSNSFYKYPKSVKPKKKISLRKKKHHKKIKFKHLKKKKTVKSTRKNGKDYPYNYKISNKYNSELSDITSEDDTLSLDESTISSSDDFIYNDSITVSMNNSNNPQNNPNFELIVNNVYMDNHSKNIVSNITYEKHLLQENVYYIVNENDSIIYLNNTQNETDYCAKDSTVIKDDLNVKNSSLNSELQLDQLFQNEYTVPSQHSLNNNESPTEIENNQENLLNGSENTLIDATMSIEKSQNIKPYNEELIDTQINFFTFSNISNNELDSFDKI</sequence>
<gene>
    <name evidence="2" type="ORF">M0812_24298</name>
</gene>
<evidence type="ECO:0000256" key="1">
    <source>
        <dbReference type="SAM" id="Coils"/>
    </source>
</evidence>
<feature type="coiled-coil region" evidence="1">
    <location>
        <begin position="274"/>
        <end position="325"/>
    </location>
</feature>
<keyword evidence="1" id="KW-0175">Coiled coil</keyword>
<name>A0AAV7YJU3_9EUKA</name>
<dbReference type="Proteomes" id="UP001146793">
    <property type="component" value="Unassembled WGS sequence"/>
</dbReference>
<dbReference type="AlphaFoldDB" id="A0AAV7YJU3"/>
<evidence type="ECO:0000313" key="2">
    <source>
        <dbReference type="EMBL" id="KAJ3428959.1"/>
    </source>
</evidence>
<dbReference type="EMBL" id="JANTQA010000057">
    <property type="protein sequence ID" value="KAJ3428959.1"/>
    <property type="molecule type" value="Genomic_DNA"/>
</dbReference>
<proteinExistence type="predicted"/>
<organism evidence="2 3">
    <name type="scientific">Anaeramoeba flamelloides</name>
    <dbReference type="NCBI Taxonomy" id="1746091"/>
    <lineage>
        <taxon>Eukaryota</taxon>
        <taxon>Metamonada</taxon>
        <taxon>Anaeramoebidae</taxon>
        <taxon>Anaeramoeba</taxon>
    </lineage>
</organism>
<reference evidence="2" key="1">
    <citation type="submission" date="2022-08" db="EMBL/GenBank/DDBJ databases">
        <title>Novel sulphate-reducing endosymbionts in the free-living metamonad Anaeramoeba.</title>
        <authorList>
            <person name="Jerlstrom-Hultqvist J."/>
            <person name="Cepicka I."/>
            <person name="Gallot-Lavallee L."/>
            <person name="Salas-Leiva D."/>
            <person name="Curtis B.A."/>
            <person name="Zahonova K."/>
            <person name="Pipaliya S."/>
            <person name="Dacks J."/>
            <person name="Roger A.J."/>
        </authorList>
    </citation>
    <scope>NUCLEOTIDE SEQUENCE</scope>
    <source>
        <strain evidence="2">Busselton2</strain>
    </source>
</reference>